<evidence type="ECO:0000313" key="2">
    <source>
        <dbReference type="Proteomes" id="UP001256827"/>
    </source>
</evidence>
<protein>
    <submittedName>
        <fullName evidence="1">Uncharacterized protein</fullName>
    </submittedName>
</protein>
<accession>A0ABY9T0S6</accession>
<dbReference type="RefSeq" id="WP_238501325.1">
    <property type="nucleotide sequence ID" value="NZ_CP134050.1"/>
</dbReference>
<dbReference type="Proteomes" id="UP001256827">
    <property type="component" value="Chromosome"/>
</dbReference>
<sequence length="156" mass="17727">MSWTLINKGDHRALQLADRHYTRQKPGSNQFCRPRKNLVLLTEDEKALWVTWNGIRDDGWDAWECTLFRNEGNYLSSHLIVLALGITRHLWGEPPAEGIITYVGEHLRGGCFHAAGFRKVGMSKSGRLLLQLPPDRFPPAMEPAEGGLFRHEIIIA</sequence>
<name>A0ABY9T0S6_BREBE</name>
<proteinExistence type="predicted"/>
<evidence type="ECO:0000313" key="1">
    <source>
        <dbReference type="EMBL" id="WNC13124.1"/>
    </source>
</evidence>
<reference evidence="1 2" key="1">
    <citation type="submission" date="2023-09" db="EMBL/GenBank/DDBJ databases">
        <title>Complete Genome and Methylome dissection of Bacillus brevis NEB573 original source of BbsI restriction endonuclease.</title>
        <authorList>
            <person name="Fomenkov A."/>
            <person name="Roberts R.D."/>
        </authorList>
    </citation>
    <scope>NUCLEOTIDE SEQUENCE [LARGE SCALE GENOMIC DNA]</scope>
    <source>
        <strain evidence="1 2">NEB573</strain>
    </source>
</reference>
<organism evidence="1 2">
    <name type="scientific">Brevibacillus brevis</name>
    <name type="common">Bacillus brevis</name>
    <dbReference type="NCBI Taxonomy" id="1393"/>
    <lineage>
        <taxon>Bacteria</taxon>
        <taxon>Bacillati</taxon>
        <taxon>Bacillota</taxon>
        <taxon>Bacilli</taxon>
        <taxon>Bacillales</taxon>
        <taxon>Paenibacillaceae</taxon>
        <taxon>Brevibacillus</taxon>
    </lineage>
</organism>
<gene>
    <name evidence="1" type="ORF">RGB73_20705</name>
</gene>
<dbReference type="EMBL" id="CP134050">
    <property type="protein sequence ID" value="WNC13124.1"/>
    <property type="molecule type" value="Genomic_DNA"/>
</dbReference>
<keyword evidence="2" id="KW-1185">Reference proteome</keyword>